<evidence type="ECO:0000259" key="2">
    <source>
        <dbReference type="PROSITE" id="PS51677"/>
    </source>
</evidence>
<dbReference type="SUPFAM" id="SSF88713">
    <property type="entry name" value="Glycoside hydrolase/deacetylase"/>
    <property type="match status" value="1"/>
</dbReference>
<evidence type="ECO:0000313" key="3">
    <source>
        <dbReference type="EMBL" id="CAD9497999.1"/>
    </source>
</evidence>
<dbReference type="GO" id="GO:0004099">
    <property type="term" value="F:chitin deacetylase activity"/>
    <property type="evidence" value="ECO:0007669"/>
    <property type="project" value="UniProtKB-ARBA"/>
</dbReference>
<evidence type="ECO:0000256" key="1">
    <source>
        <dbReference type="SAM" id="Phobius"/>
    </source>
</evidence>
<dbReference type="PROSITE" id="PS51677">
    <property type="entry name" value="NODB"/>
    <property type="match status" value="1"/>
</dbReference>
<proteinExistence type="predicted"/>
<organism evidence="3">
    <name type="scientific">Haptolina brevifila</name>
    <dbReference type="NCBI Taxonomy" id="156173"/>
    <lineage>
        <taxon>Eukaryota</taxon>
        <taxon>Haptista</taxon>
        <taxon>Haptophyta</taxon>
        <taxon>Prymnesiophyceae</taxon>
        <taxon>Prymnesiales</taxon>
        <taxon>Prymnesiaceae</taxon>
        <taxon>Haptolina</taxon>
    </lineage>
</organism>
<keyword evidence="1" id="KW-1133">Transmembrane helix</keyword>
<dbReference type="InterPro" id="IPR011330">
    <property type="entry name" value="Glyco_hydro/deAcase_b/a-brl"/>
</dbReference>
<accession>A0A7S2HR71</accession>
<sequence length="172" mass="19354">MARKTAVALLRSPAFLTLLIAVSVALWLSPRIALLVVMFVLLSLILQLDWIVAVMEQLEPRVRWRCKLAAKHKLVGLTIDDVPLLNHPSHLEEVLDVLKDNGMHATLFVMSGFTESEEEVVRDQGLALLKRAVAEGHELGNHHMYDEPGFALTDLDLETKFARGSPWTKRRT</sequence>
<dbReference type="InterPro" id="IPR002509">
    <property type="entry name" value="NODB_dom"/>
</dbReference>
<dbReference type="EMBL" id="HBGU01052299">
    <property type="protein sequence ID" value="CAD9497999.1"/>
    <property type="molecule type" value="Transcribed_RNA"/>
</dbReference>
<name>A0A7S2HR71_9EUKA</name>
<dbReference type="GO" id="GO:0005975">
    <property type="term" value="P:carbohydrate metabolic process"/>
    <property type="evidence" value="ECO:0007669"/>
    <property type="project" value="InterPro"/>
</dbReference>
<protein>
    <recommendedName>
        <fullName evidence="2">NodB homology domain-containing protein</fullName>
    </recommendedName>
</protein>
<feature type="transmembrane region" description="Helical" evidence="1">
    <location>
        <begin position="7"/>
        <end position="28"/>
    </location>
</feature>
<feature type="domain" description="NodB homology" evidence="2">
    <location>
        <begin position="73"/>
        <end position="172"/>
    </location>
</feature>
<dbReference type="PANTHER" id="PTHR10587:SF137">
    <property type="entry name" value="4-DEOXY-4-FORMAMIDO-L-ARABINOSE-PHOSPHOUNDECAPRENOL DEFORMYLASE ARND-RELATED"/>
    <property type="match status" value="1"/>
</dbReference>
<keyword evidence="1" id="KW-0812">Transmembrane</keyword>
<keyword evidence="1" id="KW-0472">Membrane</keyword>
<dbReference type="Gene3D" id="3.20.20.370">
    <property type="entry name" value="Glycoside hydrolase/deacetylase"/>
    <property type="match status" value="1"/>
</dbReference>
<dbReference type="Pfam" id="PF01522">
    <property type="entry name" value="Polysacc_deac_1"/>
    <property type="match status" value="1"/>
</dbReference>
<feature type="transmembrane region" description="Helical" evidence="1">
    <location>
        <begin position="34"/>
        <end position="55"/>
    </location>
</feature>
<dbReference type="PANTHER" id="PTHR10587">
    <property type="entry name" value="GLYCOSYL TRANSFERASE-RELATED"/>
    <property type="match status" value="1"/>
</dbReference>
<gene>
    <name evidence="3" type="ORF">CBRE1094_LOCUS28550</name>
</gene>
<reference evidence="3" key="1">
    <citation type="submission" date="2021-01" db="EMBL/GenBank/DDBJ databases">
        <authorList>
            <person name="Corre E."/>
            <person name="Pelletier E."/>
            <person name="Niang G."/>
            <person name="Scheremetjew M."/>
            <person name="Finn R."/>
            <person name="Kale V."/>
            <person name="Holt S."/>
            <person name="Cochrane G."/>
            <person name="Meng A."/>
            <person name="Brown T."/>
            <person name="Cohen L."/>
        </authorList>
    </citation>
    <scope>NUCLEOTIDE SEQUENCE</scope>
    <source>
        <strain evidence="3">UTEX LB 985</strain>
    </source>
</reference>
<dbReference type="InterPro" id="IPR050248">
    <property type="entry name" value="Polysacc_deacetylase_ArnD"/>
</dbReference>
<dbReference type="AlphaFoldDB" id="A0A7S2HR71"/>